<accession>A0A846M1I6</accession>
<keyword evidence="9" id="KW-1185">Reference proteome</keyword>
<dbReference type="EMBL" id="JAASQR010000001">
    <property type="protein sequence ID" value="NIJ15483.1"/>
    <property type="molecule type" value="Genomic_DNA"/>
</dbReference>
<dbReference type="GO" id="GO:0009424">
    <property type="term" value="C:bacterial-type flagellum hook"/>
    <property type="evidence" value="ECO:0007669"/>
    <property type="project" value="UniProtKB-UniRule"/>
</dbReference>
<dbReference type="Proteomes" id="UP000576821">
    <property type="component" value="Unassembled WGS sequence"/>
</dbReference>
<keyword evidence="4 5" id="KW-0975">Bacterial flagellum</keyword>
<proteinExistence type="inferred from homology"/>
<evidence type="ECO:0000256" key="4">
    <source>
        <dbReference type="ARBA" id="ARBA00023143"/>
    </source>
</evidence>
<dbReference type="InterPro" id="IPR040026">
    <property type="entry name" value="FliD"/>
</dbReference>
<protein>
    <recommendedName>
        <fullName evidence="5">Flagellar hook-associated protein 2</fullName>
        <shortName evidence="5">HAP2</shortName>
    </recommendedName>
    <alternativeName>
        <fullName evidence="5">Flagellar cap protein</fullName>
    </alternativeName>
</protein>
<dbReference type="PANTHER" id="PTHR30288">
    <property type="entry name" value="FLAGELLAR CAP/ASSEMBLY PROTEIN FLID"/>
    <property type="match status" value="1"/>
</dbReference>
<organism evidence="8 9">
    <name type="scientific">Sphingobium vermicomposti</name>
    <dbReference type="NCBI Taxonomy" id="529005"/>
    <lineage>
        <taxon>Bacteria</taxon>
        <taxon>Pseudomonadati</taxon>
        <taxon>Pseudomonadota</taxon>
        <taxon>Alphaproteobacteria</taxon>
        <taxon>Sphingomonadales</taxon>
        <taxon>Sphingomonadaceae</taxon>
        <taxon>Sphingobium</taxon>
    </lineage>
</organism>
<keyword evidence="3 5" id="KW-0175">Coiled coil</keyword>
<dbReference type="Pfam" id="PF07196">
    <property type="entry name" value="Flagellin_IN"/>
    <property type="match status" value="1"/>
</dbReference>
<dbReference type="AlphaFoldDB" id="A0A846M1I6"/>
<dbReference type="InterPro" id="IPR003481">
    <property type="entry name" value="FliD_N"/>
</dbReference>
<gene>
    <name evidence="8" type="ORF">FHS54_000432</name>
</gene>
<comment type="similarity">
    <text evidence="1 5">Belongs to the FliD family.</text>
</comment>
<feature type="domain" description="Flagellar hook-associated protein 2 C-terminal" evidence="7">
    <location>
        <begin position="222"/>
        <end position="448"/>
    </location>
</feature>
<evidence type="ECO:0000313" key="8">
    <source>
        <dbReference type="EMBL" id="NIJ15483.1"/>
    </source>
</evidence>
<keyword evidence="8" id="KW-0282">Flagellum</keyword>
<evidence type="ECO:0000256" key="1">
    <source>
        <dbReference type="ARBA" id="ARBA00009764"/>
    </source>
</evidence>
<dbReference type="Pfam" id="PF07195">
    <property type="entry name" value="FliD_C"/>
    <property type="match status" value="1"/>
</dbReference>
<evidence type="ECO:0000256" key="3">
    <source>
        <dbReference type="ARBA" id="ARBA00023054"/>
    </source>
</evidence>
<evidence type="ECO:0000259" key="6">
    <source>
        <dbReference type="Pfam" id="PF02465"/>
    </source>
</evidence>
<feature type="domain" description="Flagellar hook-associated protein 2 N-terminal" evidence="6">
    <location>
        <begin position="16"/>
        <end position="113"/>
    </location>
</feature>
<dbReference type="GO" id="GO:0007155">
    <property type="term" value="P:cell adhesion"/>
    <property type="evidence" value="ECO:0007669"/>
    <property type="project" value="InterPro"/>
</dbReference>
<dbReference type="GO" id="GO:0009421">
    <property type="term" value="C:bacterial-type flagellum filament cap"/>
    <property type="evidence" value="ECO:0007669"/>
    <property type="project" value="InterPro"/>
</dbReference>
<sequence length="466" mass="47680">MTSVSGSISTALGIGSGIDTSALVSSLVSAARDPKQKVITDRQSLNNARISALASASSSLNSFADALNSLLAGTGYAGTPASNDPSIAAVSLLPGGTPRLPAQLEVRQLAAAQTIASAPAVGATAATVIGDGSFSLQVGSAAAVPITLAANATYADLATAINAAGTGVTASVITDNQGTRLVMKGATGAANSFTFTNTSANTALDAFTWDGASGGMTRQVQAQDSIISLDGVEQYYSSNTIDTAIAHLRIDLNKAAPGTSVTLATTEPTTTMRDLMVEFVDAYNTLMKALNTATSTGADSSSAGVLNGETSIRDMKRQLSQMTSAVLSPTGTYGTLSSIGVSTNRDGTLKLDTAVLDKALSTDAAAITQMLNPTVKSATMPGLAGLMDGVRDAILQKDGPLASASSKYEKLGKSLADQLEKLNDQMADYQEQLSKVYSAMDKRLASLKATQSYLEQQVAMWNKSDN</sequence>
<evidence type="ECO:0000256" key="2">
    <source>
        <dbReference type="ARBA" id="ARBA00011255"/>
    </source>
</evidence>
<keyword evidence="8" id="KW-0966">Cell projection</keyword>
<evidence type="ECO:0000256" key="5">
    <source>
        <dbReference type="RuleBase" id="RU362066"/>
    </source>
</evidence>
<keyword evidence="5" id="KW-0964">Secreted</keyword>
<comment type="function">
    <text evidence="5">Required for morphogenesis and for the elongation of the flagellar filament by facilitating polymerization of the flagellin monomers at the tip of growing filament. Forms a capping structure, which prevents flagellin subunits (transported through the central channel of the flagellum) from leaking out without polymerization at the distal end.</text>
</comment>
<dbReference type="Pfam" id="PF02465">
    <property type="entry name" value="FliD_N"/>
    <property type="match status" value="1"/>
</dbReference>
<comment type="subunit">
    <text evidence="2 5">Homopentamer.</text>
</comment>
<comment type="subcellular location">
    <subcellularLocation>
        <location evidence="5">Secreted</location>
    </subcellularLocation>
    <subcellularLocation>
        <location evidence="5">Bacterial flagellum</location>
    </subcellularLocation>
</comment>
<dbReference type="GO" id="GO:0071973">
    <property type="term" value="P:bacterial-type flagellum-dependent cell motility"/>
    <property type="evidence" value="ECO:0007669"/>
    <property type="project" value="TreeGrafter"/>
</dbReference>
<evidence type="ECO:0000313" key="9">
    <source>
        <dbReference type="Proteomes" id="UP000576821"/>
    </source>
</evidence>
<dbReference type="PANTHER" id="PTHR30288:SF0">
    <property type="entry name" value="FLAGELLAR HOOK-ASSOCIATED PROTEIN 2"/>
    <property type="match status" value="1"/>
</dbReference>
<name>A0A846M1I6_9SPHN</name>
<evidence type="ECO:0000259" key="7">
    <source>
        <dbReference type="Pfam" id="PF07195"/>
    </source>
</evidence>
<feature type="coiled-coil region" evidence="5">
    <location>
        <begin position="412"/>
        <end position="439"/>
    </location>
</feature>
<comment type="caution">
    <text evidence="8">The sequence shown here is derived from an EMBL/GenBank/DDBJ whole genome shotgun (WGS) entry which is preliminary data.</text>
</comment>
<keyword evidence="8" id="KW-0969">Cilium</keyword>
<dbReference type="InterPro" id="IPR010810">
    <property type="entry name" value="Flagellin_hook_IN_motif"/>
</dbReference>
<dbReference type="InterPro" id="IPR010809">
    <property type="entry name" value="FliD_C"/>
</dbReference>
<dbReference type="RefSeq" id="WP_167302138.1">
    <property type="nucleotide sequence ID" value="NZ_JAASQR010000001.1"/>
</dbReference>
<reference evidence="8 9" key="1">
    <citation type="submission" date="2020-03" db="EMBL/GenBank/DDBJ databases">
        <title>Genomic Encyclopedia of Type Strains, Phase IV (KMG-IV): sequencing the most valuable type-strain genomes for metagenomic binning, comparative biology and taxonomic classification.</title>
        <authorList>
            <person name="Goeker M."/>
        </authorList>
    </citation>
    <scope>NUCLEOTIDE SEQUENCE [LARGE SCALE GENOMIC DNA]</scope>
    <source>
        <strain evidence="8 9">DSM 21299</strain>
    </source>
</reference>
<dbReference type="GO" id="GO:0005576">
    <property type="term" value="C:extracellular region"/>
    <property type="evidence" value="ECO:0007669"/>
    <property type="project" value="UniProtKB-SubCell"/>
</dbReference>